<evidence type="ECO:0000313" key="1">
    <source>
        <dbReference type="EMBL" id="MCF3939801.1"/>
    </source>
</evidence>
<name>A0ABS9DKX4_9ACTN</name>
<keyword evidence="2" id="KW-1185">Reference proteome</keyword>
<organism evidence="1 2">
    <name type="scientific">Gordonia tangerina</name>
    <dbReference type="NCBI Taxonomy" id="2911060"/>
    <lineage>
        <taxon>Bacteria</taxon>
        <taxon>Bacillati</taxon>
        <taxon>Actinomycetota</taxon>
        <taxon>Actinomycetes</taxon>
        <taxon>Mycobacteriales</taxon>
        <taxon>Gordoniaceae</taxon>
        <taxon>Gordonia</taxon>
    </lineage>
</organism>
<reference evidence="1" key="1">
    <citation type="submission" date="2022-01" db="EMBL/GenBank/DDBJ databases">
        <title>Gordonia xiamenensis sp. nov., isolated from surface seawater in Xiamen.</title>
        <authorList>
            <person name="He Y.F."/>
        </authorList>
    </citation>
    <scope>NUCLEOTIDE SEQUENCE</scope>
    <source>
        <strain evidence="1">GW1C4-4</strain>
    </source>
</reference>
<dbReference type="Proteomes" id="UP001108089">
    <property type="component" value="Unassembled WGS sequence"/>
</dbReference>
<evidence type="ECO:0000313" key="2">
    <source>
        <dbReference type="Proteomes" id="UP001108089"/>
    </source>
</evidence>
<sequence length="57" mass="6765">MAVGQIGLWTRDISEGRGSTGYWFAETRRIRGYWQRVGAERRDMFVYSQLAEHTVRR</sequence>
<accession>A0ABS9DKX4</accession>
<dbReference type="EMBL" id="JAKGCU010000015">
    <property type="protein sequence ID" value="MCF3939801.1"/>
    <property type="molecule type" value="Genomic_DNA"/>
</dbReference>
<dbReference type="RefSeq" id="WP_235724528.1">
    <property type="nucleotide sequence ID" value="NZ_JAKGCU010000015.1"/>
</dbReference>
<gene>
    <name evidence="1" type="ORF">L1892_15590</name>
</gene>
<protein>
    <submittedName>
        <fullName evidence="1">Uncharacterized protein</fullName>
    </submittedName>
</protein>
<proteinExistence type="predicted"/>
<comment type="caution">
    <text evidence="1">The sequence shown here is derived from an EMBL/GenBank/DDBJ whole genome shotgun (WGS) entry which is preliminary data.</text>
</comment>